<gene>
    <name evidence="2" type="ORF">QQF64_021779</name>
</gene>
<feature type="region of interest" description="Disordered" evidence="1">
    <location>
        <begin position="112"/>
        <end position="158"/>
    </location>
</feature>
<reference evidence="2 3" key="1">
    <citation type="submission" date="2023-09" db="EMBL/GenBank/DDBJ databases">
        <authorList>
            <person name="Wang M."/>
        </authorList>
    </citation>
    <scope>NUCLEOTIDE SEQUENCE [LARGE SCALE GENOMIC DNA]</scope>
    <source>
        <strain evidence="2">GT-2023</strain>
        <tissue evidence="2">Liver</tissue>
    </source>
</reference>
<dbReference type="EMBL" id="JAYMGO010000024">
    <property type="protein sequence ID" value="KAL1248461.1"/>
    <property type="molecule type" value="Genomic_DNA"/>
</dbReference>
<comment type="caution">
    <text evidence="2">The sequence shown here is derived from an EMBL/GenBank/DDBJ whole genome shotgun (WGS) entry which is preliminary data.</text>
</comment>
<keyword evidence="3" id="KW-1185">Reference proteome</keyword>
<organism evidence="2 3">
    <name type="scientific">Cirrhinus molitorella</name>
    <name type="common">mud carp</name>
    <dbReference type="NCBI Taxonomy" id="172907"/>
    <lineage>
        <taxon>Eukaryota</taxon>
        <taxon>Metazoa</taxon>
        <taxon>Chordata</taxon>
        <taxon>Craniata</taxon>
        <taxon>Vertebrata</taxon>
        <taxon>Euteleostomi</taxon>
        <taxon>Actinopterygii</taxon>
        <taxon>Neopterygii</taxon>
        <taxon>Teleostei</taxon>
        <taxon>Ostariophysi</taxon>
        <taxon>Cypriniformes</taxon>
        <taxon>Cyprinidae</taxon>
        <taxon>Labeoninae</taxon>
        <taxon>Labeonini</taxon>
        <taxon>Cirrhinus</taxon>
    </lineage>
</organism>
<name>A0ABR3L8L4_9TELE</name>
<accession>A0ABR3L8L4</accession>
<evidence type="ECO:0000313" key="3">
    <source>
        <dbReference type="Proteomes" id="UP001558613"/>
    </source>
</evidence>
<protein>
    <submittedName>
        <fullName evidence="2">Uncharacterized protein</fullName>
    </submittedName>
</protein>
<sequence length="395" mass="44818">MTMSKRSEETTRQMCANMELTESKQKTKRKGEKRDLCCAWECSDTDGGINDFGPKYRSMLSVLHHSPSLEQTNDNPFHRYQEAKQKVRHKCSYLDERNIILSPHLLAQPRSCVSGANDASDEANSRWKASQISSIPSKSANPDVNITTERPSASDPSCVPINPIVSSDSMTHRQNTVSENSLQVHIVEVNSILPMIEWLPESSHEQMTEETTSWRCEGFVSAKHETRSPEALWKKASGQKIEWCHKRLAKVAHLGSLPTAARPSRLARGRGYRGTSSHREQKLKPLVNHKDLHNCYYSQSTLKNRYGCLCSPFQPRLRHSPDQRDATQNLDRKQQEQQKVFSEAIGDTRCQSGCLKNVESPTTPHHVTFSHILQILQSKPANFPEVRGQRCHRAL</sequence>
<proteinExistence type="predicted"/>
<dbReference type="Proteomes" id="UP001558613">
    <property type="component" value="Unassembled WGS sequence"/>
</dbReference>
<feature type="compositionally biased region" description="Polar residues" evidence="1">
    <location>
        <begin position="127"/>
        <end position="155"/>
    </location>
</feature>
<evidence type="ECO:0000313" key="2">
    <source>
        <dbReference type="EMBL" id="KAL1248461.1"/>
    </source>
</evidence>
<evidence type="ECO:0000256" key="1">
    <source>
        <dbReference type="SAM" id="MobiDB-lite"/>
    </source>
</evidence>